<reference evidence="1 2" key="1">
    <citation type="submission" date="2018-04" db="EMBL/GenBank/DDBJ databases">
        <title>Genomic Encyclopedia of Archaeal and Bacterial Type Strains, Phase II (KMG-II): from individual species to whole genera.</title>
        <authorList>
            <person name="Goeker M."/>
        </authorList>
    </citation>
    <scope>NUCLEOTIDE SEQUENCE [LARGE SCALE GENOMIC DNA]</scope>
    <source>
        <strain evidence="1 2">DSM 25521</strain>
    </source>
</reference>
<keyword evidence="2" id="KW-1185">Reference proteome</keyword>
<proteinExistence type="predicted"/>
<gene>
    <name evidence="1" type="ORF">C8P69_102424</name>
</gene>
<comment type="caution">
    <text evidence="1">The sequence shown here is derived from an EMBL/GenBank/DDBJ whole genome shotgun (WGS) entry which is preliminary data.</text>
</comment>
<evidence type="ECO:0000313" key="2">
    <source>
        <dbReference type="Proteomes" id="UP000241808"/>
    </source>
</evidence>
<dbReference type="Proteomes" id="UP000241808">
    <property type="component" value="Unassembled WGS sequence"/>
</dbReference>
<accession>A0A2T4ZGI7</accession>
<name>A0A2T4ZGI7_9HYPH</name>
<protein>
    <submittedName>
        <fullName evidence="1">Uncharacterized protein</fullName>
    </submittedName>
</protein>
<dbReference type="EMBL" id="PZZL01000002">
    <property type="protein sequence ID" value="PTM61039.1"/>
    <property type="molecule type" value="Genomic_DNA"/>
</dbReference>
<dbReference type="AlphaFoldDB" id="A0A2T4ZGI7"/>
<evidence type="ECO:0000313" key="1">
    <source>
        <dbReference type="EMBL" id="PTM61039.1"/>
    </source>
</evidence>
<organism evidence="1 2">
    <name type="scientific">Phreatobacter oligotrophus</name>
    <dbReference type="NCBI Taxonomy" id="1122261"/>
    <lineage>
        <taxon>Bacteria</taxon>
        <taxon>Pseudomonadati</taxon>
        <taxon>Pseudomonadota</taxon>
        <taxon>Alphaproteobacteria</taxon>
        <taxon>Hyphomicrobiales</taxon>
        <taxon>Phreatobacteraceae</taxon>
        <taxon>Phreatobacter</taxon>
    </lineage>
</organism>
<sequence>MESLAVKKPYQKPAVLKREALAAVTAIKPVSGVQNQT</sequence>